<evidence type="ECO:0000313" key="4">
    <source>
        <dbReference type="Proteomes" id="UP001516023"/>
    </source>
</evidence>
<name>A0ABD3Q9B0_9STRA</name>
<sequence>MIFPTSLSFLTGVVLVGELTVAAAKGSPQLKSHFVHEMSSETAHMKVSSGKSPLGPPTLRKKIMEKATLLPRDGRQLQDNNQNGNQANANAQIQDGADDYFMAFGAWSNAFGFDPTQYALSYHRCAEVRQFDDELAAQEDSLSVFATKHFAVFRFCPAETCMGINEEEELSWWNRTYGQQQAEDEEQAEEDQAEYEYGQEPDIVGARGEGCQSNYGEYMIELSDYLEIMSDFREQRFEAYCEYCQDCLYKMYQQWMNSQGRSRELKEYNDQTWRDDIEGVDFSAHRDLGGCPGINSCWKYKNICGNGIETDFETYFECTEVERKNGMVVYVGPHCADDGFTIKLGVYGDEDCNEYIGKGVDIQNVLGEKLDDNYLQEYVSGSVDAINQLDGVYPEFGWCIPCKAADQLYPFEYGSDDYSGDEVSEICENLYLASARCDKHYRSWTNKAKQSKQLAAAMNLQCDFIDSVVMGNYDEMGFVILQQENITNPSASGLTGLIAKTMSFRTNPDTASRVTPLQVFGLCASIFACCILGVWAAALHKGKSVSVTGWRPKRGLSAARQSAIARQDSGIVMGRSDDSTYCSPNRKMMIHQFATIALLTGASAAASTETKTRFSAKRRSEFFAAMKSANLDAHSSGRKLKKDQTPSFETFADYVNGDSDKSRSLRKKMLTKAKYVSPEEIKSRGERNLENSYVNGKYNYNNGEGASLYSQKDGADDYFVASGAWNNAFGFDVTQYSFSYHRCAEVRQFDDELAAQEDSTSVFATKHFAVFRFCPAKTCEGMTEEQIEAEREAEYAEYLKNVNTQNAENQAAAYAEARSGNLNSYNAYNVNQYIQQQAEAARQAGEDYEPPSWYFDKRVIGGANGSGCSSNYGEYMLELEDFLQIMAEYHAERFEVYCDYCENCMYAAYNKWVNSYNPDNKYGGRKLEAKSIDEDWREDFERHLGEYEMDYYGTCPEYDTCKSFKDVCNAGIDDTLEQYFECTEVQRNNGMVAYVGPHCSDDGKTVTLGVYSDENCAEYIGKGTNINNFLGFQLDQDALEGYVTGSLARDVIPDDYYERYWSEELQAYYDPQEQLCVPCAASAQIYENKGNIYQAGSDDDYLNKYDDEVNDLCLNLYMASARCDKHFRSYSTQGRNSKMANYYSRMDLSCDFIESVVMGNYDEMGFLVLENSTEVASSGNFLKSAASSYNQFSQQVTPLQIFGLCASILACAIFSMWALVLTRNISPPKFWRQRRMGARSNAPASGPITRQDSGIVLGRSATMEQGSAPYYAAS</sequence>
<protein>
    <submittedName>
        <fullName evidence="3">Uncharacterized protein</fullName>
    </submittedName>
</protein>
<dbReference type="EMBL" id="JABMIG020000062">
    <property type="protein sequence ID" value="KAL3796579.1"/>
    <property type="molecule type" value="Genomic_DNA"/>
</dbReference>
<evidence type="ECO:0000256" key="2">
    <source>
        <dbReference type="SAM" id="SignalP"/>
    </source>
</evidence>
<keyword evidence="1" id="KW-1133">Transmembrane helix</keyword>
<evidence type="ECO:0000313" key="3">
    <source>
        <dbReference type="EMBL" id="KAL3796579.1"/>
    </source>
</evidence>
<accession>A0ABD3Q9B0</accession>
<dbReference type="Proteomes" id="UP001516023">
    <property type="component" value="Unassembled WGS sequence"/>
</dbReference>
<proteinExistence type="predicted"/>
<comment type="caution">
    <text evidence="3">The sequence shown here is derived from an EMBL/GenBank/DDBJ whole genome shotgun (WGS) entry which is preliminary data.</text>
</comment>
<feature type="signal peptide" evidence="2">
    <location>
        <begin position="1"/>
        <end position="24"/>
    </location>
</feature>
<keyword evidence="1" id="KW-0812">Transmembrane</keyword>
<evidence type="ECO:0000256" key="1">
    <source>
        <dbReference type="SAM" id="Phobius"/>
    </source>
</evidence>
<keyword evidence="2" id="KW-0732">Signal</keyword>
<keyword evidence="4" id="KW-1185">Reference proteome</keyword>
<feature type="chain" id="PRO_5044823621" evidence="2">
    <location>
        <begin position="25"/>
        <end position="1274"/>
    </location>
</feature>
<gene>
    <name evidence="3" type="ORF">HJC23_009710</name>
</gene>
<keyword evidence="1" id="KW-0472">Membrane</keyword>
<organism evidence="3 4">
    <name type="scientific">Cyclotella cryptica</name>
    <dbReference type="NCBI Taxonomy" id="29204"/>
    <lineage>
        <taxon>Eukaryota</taxon>
        <taxon>Sar</taxon>
        <taxon>Stramenopiles</taxon>
        <taxon>Ochrophyta</taxon>
        <taxon>Bacillariophyta</taxon>
        <taxon>Coscinodiscophyceae</taxon>
        <taxon>Thalassiosirophycidae</taxon>
        <taxon>Stephanodiscales</taxon>
        <taxon>Stephanodiscaceae</taxon>
        <taxon>Cyclotella</taxon>
    </lineage>
</organism>
<feature type="transmembrane region" description="Helical" evidence="1">
    <location>
        <begin position="1201"/>
        <end position="1222"/>
    </location>
</feature>
<dbReference type="AlphaFoldDB" id="A0ABD3Q9B0"/>
<reference evidence="3 4" key="1">
    <citation type="journal article" date="2020" name="G3 (Bethesda)">
        <title>Improved Reference Genome for Cyclotella cryptica CCMP332, a Model for Cell Wall Morphogenesis, Salinity Adaptation, and Lipid Production in Diatoms (Bacillariophyta).</title>
        <authorList>
            <person name="Roberts W.R."/>
            <person name="Downey K.M."/>
            <person name="Ruck E.C."/>
            <person name="Traller J.C."/>
            <person name="Alverson A.J."/>
        </authorList>
    </citation>
    <scope>NUCLEOTIDE SEQUENCE [LARGE SCALE GENOMIC DNA]</scope>
    <source>
        <strain evidence="3 4">CCMP332</strain>
    </source>
</reference>